<organism evidence="1 2">
    <name type="scientific">Anaeroselena agilis</name>
    <dbReference type="NCBI Taxonomy" id="3063788"/>
    <lineage>
        <taxon>Bacteria</taxon>
        <taxon>Bacillati</taxon>
        <taxon>Bacillota</taxon>
        <taxon>Negativicutes</taxon>
        <taxon>Acetonemataceae</taxon>
        <taxon>Anaeroselena</taxon>
    </lineage>
</organism>
<name>A0ABU3NVJ9_9FIRM</name>
<comment type="caution">
    <text evidence="1">The sequence shown here is derived from an EMBL/GenBank/DDBJ whole genome shotgun (WGS) entry which is preliminary data.</text>
</comment>
<gene>
    <name evidence="1" type="ORF">Q4T40_06325</name>
</gene>
<evidence type="ECO:0000313" key="1">
    <source>
        <dbReference type="EMBL" id="MDT8900853.1"/>
    </source>
</evidence>
<sequence length="88" mass="9554">MGEAFAIKNISDVTMALQAANEAKKLADPQIELSKSGLARDVMATGGGAGRQENPNFAAIKQVGSGKDAPRFDFVPFQDWFSTPRRRR</sequence>
<dbReference type="EMBL" id="JAUOZS010000001">
    <property type="protein sequence ID" value="MDT8900853.1"/>
    <property type="molecule type" value="Genomic_DNA"/>
</dbReference>
<dbReference type="Proteomes" id="UP001254848">
    <property type="component" value="Unassembled WGS sequence"/>
</dbReference>
<proteinExistence type="predicted"/>
<reference evidence="1 2" key="1">
    <citation type="submission" date="2023-07" db="EMBL/GenBank/DDBJ databases">
        <title>The novel representative of Negativicutes class, Anaeroselena agilis gen. nov. sp. nov.</title>
        <authorList>
            <person name="Prokofeva M.I."/>
            <person name="Elcheninov A.G."/>
            <person name="Klyukina A."/>
            <person name="Kublanov I.V."/>
            <person name="Frolov E.N."/>
            <person name="Podosokorskaya O.A."/>
        </authorList>
    </citation>
    <scope>NUCLEOTIDE SEQUENCE [LARGE SCALE GENOMIC DNA]</scope>
    <source>
        <strain evidence="1 2">4137-cl</strain>
    </source>
</reference>
<accession>A0ABU3NVJ9</accession>
<keyword evidence="2" id="KW-1185">Reference proteome</keyword>
<protein>
    <submittedName>
        <fullName evidence="1">Uncharacterized protein</fullName>
    </submittedName>
</protein>
<evidence type="ECO:0000313" key="2">
    <source>
        <dbReference type="Proteomes" id="UP001254848"/>
    </source>
</evidence>
<dbReference type="RefSeq" id="WP_413779386.1">
    <property type="nucleotide sequence ID" value="NZ_JAUOZS010000001.1"/>
</dbReference>